<dbReference type="PANTHER" id="PTHR46036">
    <property type="entry name" value="LACTOYLGLUTATHIONE LYASE"/>
    <property type="match status" value="1"/>
</dbReference>
<accession>A0A3B1ASW1</accession>
<dbReference type="InterPro" id="IPR037523">
    <property type="entry name" value="VOC_core"/>
</dbReference>
<keyword evidence="4" id="KW-0456">Lyase</keyword>
<dbReference type="GO" id="GO:0019243">
    <property type="term" value="P:methylglyoxal catabolic process to D-lactate via S-lactoyl-glutathione"/>
    <property type="evidence" value="ECO:0007669"/>
    <property type="project" value="TreeGrafter"/>
</dbReference>
<evidence type="ECO:0000313" key="4">
    <source>
        <dbReference type="EMBL" id="VAX02894.1"/>
    </source>
</evidence>
<dbReference type="Pfam" id="PF00903">
    <property type="entry name" value="Glyoxalase"/>
    <property type="match status" value="1"/>
</dbReference>
<gene>
    <name evidence="4" type="ORF">MNBD_ALPHA03-1183</name>
</gene>
<dbReference type="PROSITE" id="PS51819">
    <property type="entry name" value="VOC"/>
    <property type="match status" value="1"/>
</dbReference>
<proteinExistence type="predicted"/>
<dbReference type="GO" id="GO:0004462">
    <property type="term" value="F:lactoylglutathione lyase activity"/>
    <property type="evidence" value="ECO:0007669"/>
    <property type="project" value="UniProtKB-EC"/>
</dbReference>
<evidence type="ECO:0000259" key="3">
    <source>
        <dbReference type="PROSITE" id="PS51819"/>
    </source>
</evidence>
<name>A0A3B1ASW1_9ZZZZ</name>
<dbReference type="GO" id="GO:0046872">
    <property type="term" value="F:metal ion binding"/>
    <property type="evidence" value="ECO:0007669"/>
    <property type="project" value="InterPro"/>
</dbReference>
<dbReference type="SUPFAM" id="SSF54593">
    <property type="entry name" value="Glyoxalase/Bleomycin resistance protein/Dihydroxybiphenyl dioxygenase"/>
    <property type="match status" value="1"/>
</dbReference>
<sequence length="131" mass="14938">MKDCPRILDTMLRVLNLEKSLNFYSNHLGMKLLRKHDYPEGRFTLAFLGFGDESNDTVIELTHNWDRIEPYAMGEAFGHIAIGVSDIYALCETLEKNGVDVPRKPGPMKHGTTILAFARDSDGYMVEFIER</sequence>
<dbReference type="InterPro" id="IPR029068">
    <property type="entry name" value="Glyas_Bleomycin-R_OHBP_Dase"/>
</dbReference>
<comment type="catalytic activity">
    <reaction evidence="2">
        <text>(R)-S-lactoylglutathione = methylglyoxal + glutathione</text>
        <dbReference type="Rhea" id="RHEA:19069"/>
        <dbReference type="ChEBI" id="CHEBI:17158"/>
        <dbReference type="ChEBI" id="CHEBI:57474"/>
        <dbReference type="ChEBI" id="CHEBI:57925"/>
        <dbReference type="EC" id="4.4.1.5"/>
    </reaction>
</comment>
<protein>
    <recommendedName>
        <fullName evidence="1">Glyoxalase I</fullName>
    </recommendedName>
</protein>
<dbReference type="PANTHER" id="PTHR46036:SF5">
    <property type="entry name" value="LACTOYLGLUTATHIONE LYASE"/>
    <property type="match status" value="1"/>
</dbReference>
<reference evidence="4" key="1">
    <citation type="submission" date="2018-06" db="EMBL/GenBank/DDBJ databases">
        <authorList>
            <person name="Zhirakovskaya E."/>
        </authorList>
    </citation>
    <scope>NUCLEOTIDE SEQUENCE</scope>
</reference>
<dbReference type="EMBL" id="UOFW01000028">
    <property type="protein sequence ID" value="VAX02894.1"/>
    <property type="molecule type" value="Genomic_DNA"/>
</dbReference>
<feature type="domain" description="VOC" evidence="3">
    <location>
        <begin position="6"/>
        <end position="131"/>
    </location>
</feature>
<dbReference type="Gene3D" id="3.10.180.10">
    <property type="entry name" value="2,3-Dihydroxybiphenyl 1,2-Dioxygenase, domain 1"/>
    <property type="match status" value="1"/>
</dbReference>
<dbReference type="GO" id="GO:0005737">
    <property type="term" value="C:cytoplasm"/>
    <property type="evidence" value="ECO:0007669"/>
    <property type="project" value="TreeGrafter"/>
</dbReference>
<dbReference type="InterPro" id="IPR004360">
    <property type="entry name" value="Glyas_Fos-R_dOase_dom"/>
</dbReference>
<organism evidence="4">
    <name type="scientific">hydrothermal vent metagenome</name>
    <dbReference type="NCBI Taxonomy" id="652676"/>
    <lineage>
        <taxon>unclassified sequences</taxon>
        <taxon>metagenomes</taxon>
        <taxon>ecological metagenomes</taxon>
    </lineage>
</organism>
<dbReference type="InterPro" id="IPR004361">
    <property type="entry name" value="Glyoxalase_1"/>
</dbReference>
<dbReference type="NCBIfam" id="TIGR00068">
    <property type="entry name" value="glyox_I"/>
    <property type="match status" value="1"/>
</dbReference>
<evidence type="ECO:0000256" key="1">
    <source>
        <dbReference type="ARBA" id="ARBA00030537"/>
    </source>
</evidence>
<dbReference type="AlphaFoldDB" id="A0A3B1ASW1"/>
<evidence type="ECO:0000256" key="2">
    <source>
        <dbReference type="ARBA" id="ARBA00048273"/>
    </source>
</evidence>